<proteinExistence type="inferred from homology"/>
<keyword evidence="5 8" id="KW-0472">Membrane</keyword>
<dbReference type="Proteomes" id="UP000077271">
    <property type="component" value="Unassembled WGS sequence"/>
</dbReference>
<accession>A0A177KN73</accession>
<dbReference type="HAMAP" id="MF_01416">
    <property type="entry name" value="ATP_synth_delta_bact"/>
    <property type="match status" value="1"/>
</dbReference>
<dbReference type="GO" id="GO:0046933">
    <property type="term" value="F:proton-transporting ATP synthase activity, rotational mechanism"/>
    <property type="evidence" value="ECO:0007669"/>
    <property type="project" value="UniProtKB-UniRule"/>
</dbReference>
<protein>
    <recommendedName>
        <fullName evidence="8">ATP synthase subunit delta</fullName>
    </recommendedName>
    <alternativeName>
        <fullName evidence="8">ATP synthase F(1) sector subunit delta</fullName>
    </alternativeName>
    <alternativeName>
        <fullName evidence="8">F-type ATPase subunit delta</fullName>
        <shortName evidence="8">F-ATPase subunit delta</shortName>
    </alternativeName>
</protein>
<dbReference type="OrthoDB" id="9802471at2"/>
<dbReference type="Pfam" id="PF00213">
    <property type="entry name" value="OSCP"/>
    <property type="match status" value="1"/>
</dbReference>
<sequence length="180" mass="19763">MSNSGAAKRYATALYELADEQGKTAEIEQELGVVKQVLNENPDLFAVLESPKLSVKNKQVLIQSAFAKASAPVVNTLTLLVQRHRTNELTVVCDEYLQLANEKSGTAEAIVFSVRPLSPAEETAISSVFARKVGKQTLRIKNVVDPDLLGGLKVRIGNRIYDDSLRGKLNRIEKKLTTNL</sequence>
<dbReference type="GO" id="GO:0045259">
    <property type="term" value="C:proton-transporting ATP synthase complex"/>
    <property type="evidence" value="ECO:0007669"/>
    <property type="project" value="UniProtKB-KW"/>
</dbReference>
<evidence type="ECO:0000313" key="9">
    <source>
        <dbReference type="EMBL" id="OAH54436.1"/>
    </source>
</evidence>
<keyword evidence="4 8" id="KW-0406">Ion transport</keyword>
<dbReference type="RefSeq" id="WP_018394853.1">
    <property type="nucleotide sequence ID" value="NZ_LQWZ01000033.1"/>
</dbReference>
<dbReference type="EMBL" id="LQWZ01000033">
    <property type="protein sequence ID" value="OAH54436.1"/>
    <property type="molecule type" value="Genomic_DNA"/>
</dbReference>
<dbReference type="InterPro" id="IPR026015">
    <property type="entry name" value="ATP_synth_OSCP/delta_N_sf"/>
</dbReference>
<evidence type="ECO:0000256" key="3">
    <source>
        <dbReference type="ARBA" id="ARBA00022781"/>
    </source>
</evidence>
<dbReference type="InterPro" id="IPR000711">
    <property type="entry name" value="ATPase_OSCP/dsu"/>
</dbReference>
<organism evidence="9 10">
    <name type="scientific">Domibacillus aminovorans</name>
    <dbReference type="NCBI Taxonomy" id="29332"/>
    <lineage>
        <taxon>Bacteria</taxon>
        <taxon>Bacillati</taxon>
        <taxon>Bacillota</taxon>
        <taxon>Bacilli</taxon>
        <taxon>Bacillales</taxon>
        <taxon>Bacillaceae</taxon>
        <taxon>Domibacillus</taxon>
    </lineage>
</organism>
<evidence type="ECO:0000313" key="10">
    <source>
        <dbReference type="Proteomes" id="UP000077271"/>
    </source>
</evidence>
<comment type="similarity">
    <text evidence="8">Belongs to the ATPase delta chain family.</text>
</comment>
<comment type="function">
    <text evidence="8">This protein is part of the stalk that links CF(0) to CF(1). It either transmits conformational changes from CF(0) to CF(1) or is implicated in proton conduction.</text>
</comment>
<evidence type="ECO:0000256" key="8">
    <source>
        <dbReference type="HAMAP-Rule" id="MF_01416"/>
    </source>
</evidence>
<comment type="function">
    <text evidence="8">F(1)F(0) ATP synthase produces ATP from ADP in the presence of a proton or sodium gradient. F-type ATPases consist of two structural domains, F(1) containing the extramembraneous catalytic core and F(0) containing the membrane proton channel, linked together by a central stalk and a peripheral stalk. During catalysis, ATP synthesis in the catalytic domain of F(1) is coupled via a rotary mechanism of the central stalk subunits to proton translocation.</text>
</comment>
<name>A0A177KN73_9BACI</name>
<dbReference type="NCBIfam" id="NF004403">
    <property type="entry name" value="PRK05758.2-4"/>
    <property type="match status" value="1"/>
</dbReference>
<dbReference type="AlphaFoldDB" id="A0A177KN73"/>
<dbReference type="PROSITE" id="PS00389">
    <property type="entry name" value="ATPASE_DELTA"/>
    <property type="match status" value="1"/>
</dbReference>
<evidence type="ECO:0000256" key="5">
    <source>
        <dbReference type="ARBA" id="ARBA00023136"/>
    </source>
</evidence>
<keyword evidence="6 8" id="KW-0139">CF(1)</keyword>
<dbReference type="PRINTS" id="PR00125">
    <property type="entry name" value="ATPASEDELTA"/>
</dbReference>
<dbReference type="InterPro" id="IPR020781">
    <property type="entry name" value="ATPase_OSCP/d_CS"/>
</dbReference>
<evidence type="ECO:0000256" key="7">
    <source>
        <dbReference type="ARBA" id="ARBA00023310"/>
    </source>
</evidence>
<dbReference type="GO" id="GO:0005886">
    <property type="term" value="C:plasma membrane"/>
    <property type="evidence" value="ECO:0007669"/>
    <property type="project" value="UniProtKB-SubCell"/>
</dbReference>
<comment type="subcellular location">
    <subcellularLocation>
        <location evidence="8">Cell membrane</location>
        <topology evidence="8">Peripheral membrane protein</topology>
    </subcellularLocation>
    <subcellularLocation>
        <location evidence="1">Membrane</location>
    </subcellularLocation>
</comment>
<keyword evidence="2 8" id="KW-0813">Transport</keyword>
<dbReference type="PANTHER" id="PTHR11910">
    <property type="entry name" value="ATP SYNTHASE DELTA CHAIN"/>
    <property type="match status" value="1"/>
</dbReference>
<gene>
    <name evidence="8" type="primary">atpH</name>
    <name evidence="9" type="ORF">AWH48_07495</name>
</gene>
<dbReference type="Gene3D" id="1.10.520.20">
    <property type="entry name" value="N-terminal domain of the delta subunit of the F1F0-ATP synthase"/>
    <property type="match status" value="1"/>
</dbReference>
<keyword evidence="3 8" id="KW-0375">Hydrogen ion transport</keyword>
<keyword evidence="7 8" id="KW-0066">ATP synthesis</keyword>
<evidence type="ECO:0000256" key="2">
    <source>
        <dbReference type="ARBA" id="ARBA00022448"/>
    </source>
</evidence>
<reference evidence="9 10" key="1">
    <citation type="submission" date="2016-01" db="EMBL/GenBank/DDBJ databases">
        <title>Investigation of taxonomic status of Bacillus aminovorans.</title>
        <authorList>
            <person name="Verma A."/>
            <person name="Pal Y."/>
            <person name="Krishnamurthi S."/>
        </authorList>
    </citation>
    <scope>NUCLEOTIDE SEQUENCE [LARGE SCALE GENOMIC DNA]</scope>
    <source>
        <strain evidence="9 10">DSM 4337</strain>
    </source>
</reference>
<dbReference type="SUPFAM" id="SSF47928">
    <property type="entry name" value="N-terminal domain of the delta subunit of the F1F0-ATP synthase"/>
    <property type="match status" value="1"/>
</dbReference>
<evidence type="ECO:0000256" key="6">
    <source>
        <dbReference type="ARBA" id="ARBA00023196"/>
    </source>
</evidence>
<comment type="caution">
    <text evidence="9">The sequence shown here is derived from an EMBL/GenBank/DDBJ whole genome shotgun (WGS) entry which is preliminary data.</text>
</comment>
<evidence type="ECO:0000256" key="4">
    <source>
        <dbReference type="ARBA" id="ARBA00023065"/>
    </source>
</evidence>
<evidence type="ECO:0000256" key="1">
    <source>
        <dbReference type="ARBA" id="ARBA00004370"/>
    </source>
</evidence>
<dbReference type="NCBIfam" id="TIGR01145">
    <property type="entry name" value="ATP_synt_delta"/>
    <property type="match status" value="1"/>
</dbReference>
<keyword evidence="8" id="KW-1003">Cell membrane</keyword>